<evidence type="ECO:0000256" key="8">
    <source>
        <dbReference type="ARBA" id="ARBA00023012"/>
    </source>
</evidence>
<keyword evidence="7" id="KW-0067">ATP-binding</keyword>
<dbReference type="InterPro" id="IPR003661">
    <property type="entry name" value="HisK_dim/P_dom"/>
</dbReference>
<dbReference type="Gene3D" id="3.40.190.10">
    <property type="entry name" value="Periplasmic binding protein-like II"/>
    <property type="match status" value="2"/>
</dbReference>
<sequence>MNKKKIVIIGIIYSFLVVFSLTNMYVNMEYNLNVFEYIKKSLPFTEEEKKWLEKHKNLIYSSDQSSPPLRYKGKEDGQYKGIIVDLINSLSIQIGRDFYFKPNNWWKESFVNSIDDSIKFFDLIPSKERANKFIFTDPIYTLSANILKDKKSQDINSYMDLKGKTVAIPEGDYSINFLKQKIQDINILLTPDIKTGVNHLMSGKVDAVVGDEPVLRYYINNYGLSNKYSVLSNPIYTKKAVLAVPKQYEELVSILNKGIFKLQKNGVYKDLKKKWYSTYNEVDDILYERGIVPSIYLFIGIILISIYVFYSYTYLLKIEIKRKTEQVIENKKTLEATFNSITDIIMLVDENNNIVESNKVLYDFMGEMSYKIADLISMIKGVIENTFSENTNKTSEIEIHNKILKINTFPVEYKKNNTEYIVVLIKDITNDKIVEAKLLRENKMISIGQLASGVAHEIRNPLGIIRNNCYLLKDNVTMEEVNDCVKSIESNVDRASNIITNLLNFARISDDNLEHINIKNFIENIVKLQYKMLQLKNVEIKIDCEHNLICYINGESLKHVFINLISNSIDAIHQDGKIIIYCYEKNHCLFIDFKDNGEGIKEDVLKDIFNPFYTTKPIGEGTGLGLYITYNEIKKNNGDISVESKLGVGTCFHIKIPLNKEVTI</sequence>
<evidence type="ECO:0000256" key="9">
    <source>
        <dbReference type="SAM" id="Phobius"/>
    </source>
</evidence>
<feature type="domain" description="Histidine kinase" evidence="10">
    <location>
        <begin position="453"/>
        <end position="660"/>
    </location>
</feature>
<evidence type="ECO:0000259" key="10">
    <source>
        <dbReference type="PROSITE" id="PS50109"/>
    </source>
</evidence>
<keyword evidence="5" id="KW-0547">Nucleotide-binding</keyword>
<evidence type="ECO:0000256" key="7">
    <source>
        <dbReference type="ARBA" id="ARBA00022840"/>
    </source>
</evidence>
<evidence type="ECO:0000256" key="3">
    <source>
        <dbReference type="ARBA" id="ARBA00022553"/>
    </source>
</evidence>
<dbReference type="CDD" id="cd01007">
    <property type="entry name" value="PBP2_BvgS_HisK_like"/>
    <property type="match status" value="1"/>
</dbReference>
<evidence type="ECO:0000256" key="6">
    <source>
        <dbReference type="ARBA" id="ARBA00022777"/>
    </source>
</evidence>
<keyword evidence="8" id="KW-0902">Two-component regulatory system</keyword>
<dbReference type="SMART" id="SM00388">
    <property type="entry name" value="HisKA"/>
    <property type="match status" value="1"/>
</dbReference>
<dbReference type="SUPFAM" id="SSF53850">
    <property type="entry name" value="Periplasmic binding protein-like II"/>
    <property type="match status" value="1"/>
</dbReference>
<dbReference type="InterPro" id="IPR004358">
    <property type="entry name" value="Sig_transdc_His_kin-like_C"/>
</dbReference>
<protein>
    <recommendedName>
        <fullName evidence="2">histidine kinase</fullName>
        <ecNumber evidence="2">2.7.13.3</ecNumber>
    </recommendedName>
</protein>
<dbReference type="InterPro" id="IPR036097">
    <property type="entry name" value="HisK_dim/P_sf"/>
</dbReference>
<feature type="transmembrane region" description="Helical" evidence="9">
    <location>
        <begin position="7"/>
        <end position="26"/>
    </location>
</feature>
<dbReference type="GO" id="GO:0000155">
    <property type="term" value="F:phosphorelay sensor kinase activity"/>
    <property type="evidence" value="ECO:0007669"/>
    <property type="project" value="InterPro"/>
</dbReference>
<dbReference type="SMART" id="SM00062">
    <property type="entry name" value="PBPb"/>
    <property type="match status" value="1"/>
</dbReference>
<dbReference type="GeneID" id="66354152"/>
<dbReference type="PROSITE" id="PS50109">
    <property type="entry name" value="HIS_KIN"/>
    <property type="match status" value="1"/>
</dbReference>
<dbReference type="CDD" id="cd00082">
    <property type="entry name" value="HisKA"/>
    <property type="match status" value="1"/>
</dbReference>
<dbReference type="Pfam" id="PF00497">
    <property type="entry name" value="SBP_bac_3"/>
    <property type="match status" value="1"/>
</dbReference>
<dbReference type="SMART" id="SM00387">
    <property type="entry name" value="HATPase_c"/>
    <property type="match status" value="1"/>
</dbReference>
<dbReference type="InterPro" id="IPR003594">
    <property type="entry name" value="HATPase_dom"/>
</dbReference>
<dbReference type="Gene3D" id="3.30.450.20">
    <property type="entry name" value="PAS domain"/>
    <property type="match status" value="1"/>
</dbReference>
<dbReference type="Gene3D" id="3.30.565.10">
    <property type="entry name" value="Histidine kinase-like ATPase, C-terminal domain"/>
    <property type="match status" value="1"/>
</dbReference>
<keyword evidence="4 12" id="KW-0808">Transferase</keyword>
<dbReference type="InterPro" id="IPR005467">
    <property type="entry name" value="His_kinase_dom"/>
</dbReference>
<feature type="transmembrane region" description="Helical" evidence="9">
    <location>
        <begin position="295"/>
        <end position="316"/>
    </location>
</feature>
<dbReference type="SUPFAM" id="SSF55874">
    <property type="entry name" value="ATPase domain of HSP90 chaperone/DNA topoisomerase II/histidine kinase"/>
    <property type="match status" value="1"/>
</dbReference>
<dbReference type="EMBL" id="LK932516">
    <property type="protein sequence ID" value="CDS87519.1"/>
    <property type="molecule type" value="Genomic_DNA"/>
</dbReference>
<evidence type="ECO:0000313" key="11">
    <source>
        <dbReference type="EMBL" id="CDS84161.1"/>
    </source>
</evidence>
<dbReference type="EC" id="2.7.13.3" evidence="2"/>
<dbReference type="PANTHER" id="PTHR43065:SF46">
    <property type="entry name" value="C4-DICARBOXYLATE TRANSPORT SENSOR PROTEIN DCTB"/>
    <property type="match status" value="1"/>
</dbReference>
<keyword evidence="9" id="KW-0472">Membrane</keyword>
<keyword evidence="3" id="KW-0597">Phosphoprotein</keyword>
<dbReference type="GO" id="GO:0005524">
    <property type="term" value="F:ATP binding"/>
    <property type="evidence" value="ECO:0007669"/>
    <property type="project" value="UniProtKB-KW"/>
</dbReference>
<dbReference type="InterPro" id="IPR036890">
    <property type="entry name" value="HATPase_C_sf"/>
</dbReference>
<evidence type="ECO:0000256" key="1">
    <source>
        <dbReference type="ARBA" id="ARBA00000085"/>
    </source>
</evidence>
<accession>A0A069ADT5</accession>
<name>A0A069ADT5_CLODI</name>
<dbReference type="PRINTS" id="PR00344">
    <property type="entry name" value="BCTRLSENSOR"/>
</dbReference>
<evidence type="ECO:0000313" key="12">
    <source>
        <dbReference type="EMBL" id="CDS87519.1"/>
    </source>
</evidence>
<organism evidence="12">
    <name type="scientific">Clostridioides difficile</name>
    <name type="common">Peptoclostridium difficile</name>
    <dbReference type="NCBI Taxonomy" id="1496"/>
    <lineage>
        <taxon>Bacteria</taxon>
        <taxon>Bacillati</taxon>
        <taxon>Bacillota</taxon>
        <taxon>Clostridia</taxon>
        <taxon>Peptostreptococcales</taxon>
        <taxon>Peptostreptococcaceae</taxon>
        <taxon>Clostridioides</taxon>
    </lineage>
</organism>
<keyword evidence="9" id="KW-0812">Transmembrane</keyword>
<reference evidence="12" key="1">
    <citation type="submission" date="2014-07" db="EMBL/GenBank/DDBJ databases">
        <authorList>
            <person name="Monot Marc"/>
        </authorList>
    </citation>
    <scope>NUCLEOTIDE SEQUENCE</scope>
    <source>
        <strain evidence="11">7032994</strain>
    </source>
</reference>
<dbReference type="InterPro" id="IPR001638">
    <property type="entry name" value="Solute-binding_3/MltF_N"/>
</dbReference>
<evidence type="ECO:0000256" key="4">
    <source>
        <dbReference type="ARBA" id="ARBA00022679"/>
    </source>
</evidence>
<dbReference type="AlphaFoldDB" id="A0A069ADT5"/>
<keyword evidence="9" id="KW-1133">Transmembrane helix</keyword>
<evidence type="ECO:0000256" key="2">
    <source>
        <dbReference type="ARBA" id="ARBA00012438"/>
    </source>
</evidence>
<dbReference type="PANTHER" id="PTHR43065">
    <property type="entry name" value="SENSOR HISTIDINE KINASE"/>
    <property type="match status" value="1"/>
</dbReference>
<dbReference type="RefSeq" id="WP_021366718.1">
    <property type="nucleotide sequence ID" value="NZ_BBYB01000071.1"/>
</dbReference>
<comment type="catalytic activity">
    <reaction evidence="1">
        <text>ATP + protein L-histidine = ADP + protein N-phospho-L-histidine.</text>
        <dbReference type="EC" id="2.7.13.3"/>
    </reaction>
</comment>
<dbReference type="SUPFAM" id="SSF47384">
    <property type="entry name" value="Homodimeric domain of signal transducing histidine kinase"/>
    <property type="match status" value="1"/>
</dbReference>
<dbReference type="Pfam" id="PF00512">
    <property type="entry name" value="HisKA"/>
    <property type="match status" value="1"/>
</dbReference>
<keyword evidence="6 12" id="KW-0418">Kinase</keyword>
<dbReference type="Pfam" id="PF02518">
    <property type="entry name" value="HATPase_c"/>
    <property type="match status" value="1"/>
</dbReference>
<dbReference type="Gene3D" id="1.10.287.130">
    <property type="match status" value="1"/>
</dbReference>
<proteinExistence type="predicted"/>
<evidence type="ECO:0000256" key="5">
    <source>
        <dbReference type="ARBA" id="ARBA00022741"/>
    </source>
</evidence>
<gene>
    <name evidence="12" type="ORF">BN1096_620079</name>
    <name evidence="11" type="ORF">BN1097_250078</name>
</gene>
<dbReference type="EMBL" id="LK932360">
    <property type="protein sequence ID" value="CDS84161.1"/>
    <property type="molecule type" value="Genomic_DNA"/>
</dbReference>